<evidence type="ECO:0000256" key="5">
    <source>
        <dbReference type="ARBA" id="ARBA00022692"/>
    </source>
</evidence>
<keyword evidence="5 8" id="KW-0812">Transmembrane</keyword>
<feature type="transmembrane region" description="Helical" evidence="8">
    <location>
        <begin position="211"/>
        <end position="236"/>
    </location>
</feature>
<dbReference type="InterPro" id="IPR037294">
    <property type="entry name" value="ABC_BtuC-like"/>
</dbReference>
<reference evidence="10" key="1">
    <citation type="submission" date="2017-08" db="EMBL/GenBank/DDBJ databases">
        <authorList>
            <person name="Grouzdev D.S."/>
            <person name="Gaisin V.A."/>
            <person name="Rysina M.S."/>
            <person name="Gorlenko V.M."/>
        </authorList>
    </citation>
    <scope>NUCLEOTIDE SEQUENCE [LARGE SCALE GENOMIC DNA]</scope>
    <source>
        <strain evidence="10">Kir15-3F</strain>
    </source>
</reference>
<evidence type="ECO:0000256" key="6">
    <source>
        <dbReference type="ARBA" id="ARBA00022989"/>
    </source>
</evidence>
<comment type="subcellular location">
    <subcellularLocation>
        <location evidence="1">Cell membrane</location>
        <topology evidence="1">Multi-pass membrane protein</topology>
    </subcellularLocation>
</comment>
<accession>A0A2A6RHI1</accession>
<comment type="similarity">
    <text evidence="2">Belongs to the binding-protein-dependent transport system permease family. FecCD subfamily.</text>
</comment>
<evidence type="ECO:0000256" key="7">
    <source>
        <dbReference type="ARBA" id="ARBA00023136"/>
    </source>
</evidence>
<keyword evidence="6 8" id="KW-1133">Transmembrane helix</keyword>
<dbReference type="AlphaFoldDB" id="A0A2A6RHI1"/>
<keyword evidence="7 8" id="KW-0472">Membrane</keyword>
<protein>
    <recommendedName>
        <fullName evidence="11">Ferrichrome ABC transporter permease</fullName>
    </recommendedName>
</protein>
<dbReference type="GO" id="GO:0022857">
    <property type="term" value="F:transmembrane transporter activity"/>
    <property type="evidence" value="ECO:0007669"/>
    <property type="project" value="InterPro"/>
</dbReference>
<feature type="transmembrane region" description="Helical" evidence="8">
    <location>
        <begin position="88"/>
        <end position="106"/>
    </location>
</feature>
<evidence type="ECO:0000256" key="4">
    <source>
        <dbReference type="ARBA" id="ARBA00022475"/>
    </source>
</evidence>
<evidence type="ECO:0000313" key="9">
    <source>
        <dbReference type="EMBL" id="PDW02403.1"/>
    </source>
</evidence>
<evidence type="ECO:0000256" key="1">
    <source>
        <dbReference type="ARBA" id="ARBA00004651"/>
    </source>
</evidence>
<proteinExistence type="inferred from homology"/>
<gene>
    <name evidence="9" type="ORF">CJ255_14110</name>
</gene>
<evidence type="ECO:0000313" key="10">
    <source>
        <dbReference type="Proteomes" id="UP000220527"/>
    </source>
</evidence>
<evidence type="ECO:0008006" key="11">
    <source>
        <dbReference type="Google" id="ProtNLM"/>
    </source>
</evidence>
<comment type="caution">
    <text evidence="9">The sequence shown here is derived from an EMBL/GenBank/DDBJ whole genome shotgun (WGS) entry which is preliminary data.</text>
</comment>
<dbReference type="EMBL" id="NQWI01000069">
    <property type="protein sequence ID" value="PDW02403.1"/>
    <property type="molecule type" value="Genomic_DNA"/>
</dbReference>
<dbReference type="Proteomes" id="UP000220527">
    <property type="component" value="Unassembled WGS sequence"/>
</dbReference>
<evidence type="ECO:0000256" key="3">
    <source>
        <dbReference type="ARBA" id="ARBA00022448"/>
    </source>
</evidence>
<dbReference type="SUPFAM" id="SSF81345">
    <property type="entry name" value="ABC transporter involved in vitamin B12 uptake, BtuC"/>
    <property type="match status" value="1"/>
</dbReference>
<feature type="transmembrane region" description="Helical" evidence="8">
    <location>
        <begin position="275"/>
        <end position="298"/>
    </location>
</feature>
<keyword evidence="4" id="KW-1003">Cell membrane</keyword>
<keyword evidence="10" id="KW-1185">Reference proteome</keyword>
<dbReference type="PANTHER" id="PTHR30472">
    <property type="entry name" value="FERRIC ENTEROBACTIN TRANSPORT SYSTEM PERMEASE PROTEIN"/>
    <property type="match status" value="1"/>
</dbReference>
<dbReference type="Gene3D" id="1.10.3470.10">
    <property type="entry name" value="ABC transporter involved in vitamin B12 uptake, BtuC"/>
    <property type="match status" value="1"/>
</dbReference>
<feature type="transmembrane region" description="Helical" evidence="8">
    <location>
        <begin position="112"/>
        <end position="131"/>
    </location>
</feature>
<feature type="transmembrane region" description="Helical" evidence="8">
    <location>
        <begin position="181"/>
        <end position="199"/>
    </location>
</feature>
<dbReference type="PANTHER" id="PTHR30472:SF25">
    <property type="entry name" value="ABC TRANSPORTER PERMEASE PROTEIN MJ0876-RELATED"/>
    <property type="match status" value="1"/>
</dbReference>
<dbReference type="OrthoDB" id="9811721at2"/>
<dbReference type="Pfam" id="PF01032">
    <property type="entry name" value="FecCD"/>
    <property type="match status" value="1"/>
</dbReference>
<sequence length="310" mass="32330">MKRSPTLLSSGLFLMVALLSLMIGSVALTPVQVLDALVQPRLDAPAAAIVWELRMPRLLSVCLAGALLGITAILLGRIERSGVRDPGWSGVLALGALGAVVLLVVAPTSSGWAIALASSGGCGLGMLILAATRQRWPQHVTKLGLLIACTAPMLTFALLIGDIRVATWIRWSIGSFEQRDWAMWQQVWPMAALALLALCAHLMRPRHHPTLWLAALLSAGCATSAAGALGLIGLLAGRFATRTNLGLAGLYTLAALHGAALLLAADLFARLLSRLLPSLVLVSELPVGVLLIAASSVVGVRRLASAQPVA</sequence>
<dbReference type="GO" id="GO:0033214">
    <property type="term" value="P:siderophore-iron import into cell"/>
    <property type="evidence" value="ECO:0007669"/>
    <property type="project" value="TreeGrafter"/>
</dbReference>
<evidence type="ECO:0000256" key="2">
    <source>
        <dbReference type="ARBA" id="ARBA00007935"/>
    </source>
</evidence>
<feature type="transmembrane region" description="Helical" evidence="8">
    <location>
        <begin position="58"/>
        <end position="76"/>
    </location>
</feature>
<dbReference type="InterPro" id="IPR000522">
    <property type="entry name" value="ABC_transptr_permease_BtuC"/>
</dbReference>
<keyword evidence="3" id="KW-0813">Transport</keyword>
<name>A0A2A6RHI1_9CHLR</name>
<dbReference type="GO" id="GO:0005886">
    <property type="term" value="C:plasma membrane"/>
    <property type="evidence" value="ECO:0007669"/>
    <property type="project" value="UniProtKB-SubCell"/>
</dbReference>
<feature type="transmembrane region" description="Helical" evidence="8">
    <location>
        <begin position="248"/>
        <end position="268"/>
    </location>
</feature>
<organism evidence="9 10">
    <name type="scientific">Candidatus Viridilinea mediisalina</name>
    <dbReference type="NCBI Taxonomy" id="2024553"/>
    <lineage>
        <taxon>Bacteria</taxon>
        <taxon>Bacillati</taxon>
        <taxon>Chloroflexota</taxon>
        <taxon>Chloroflexia</taxon>
        <taxon>Chloroflexales</taxon>
        <taxon>Chloroflexineae</taxon>
        <taxon>Oscillochloridaceae</taxon>
        <taxon>Candidatus Viridilinea</taxon>
    </lineage>
</organism>
<feature type="transmembrane region" description="Helical" evidence="8">
    <location>
        <begin position="143"/>
        <end position="161"/>
    </location>
</feature>
<evidence type="ECO:0000256" key="8">
    <source>
        <dbReference type="SAM" id="Phobius"/>
    </source>
</evidence>